<name>A0AAE3QSC0_9BACT</name>
<dbReference type="Proteomes" id="UP001241110">
    <property type="component" value="Unassembled WGS sequence"/>
</dbReference>
<evidence type="ECO:0000313" key="3">
    <source>
        <dbReference type="Proteomes" id="UP001241110"/>
    </source>
</evidence>
<dbReference type="EMBL" id="JASJOS010000013">
    <property type="protein sequence ID" value="MDJ1484041.1"/>
    <property type="molecule type" value="Genomic_DNA"/>
</dbReference>
<evidence type="ECO:0000259" key="1">
    <source>
        <dbReference type="Pfam" id="PF11979"/>
    </source>
</evidence>
<dbReference type="AlphaFoldDB" id="A0AAE3QSC0"/>
<proteinExistence type="predicted"/>
<sequence length="332" mass="37239">MINFFKKILGKTDTPVPILKEGSTFIDLIPEKLRVQVFPDRVSTVHGVVHCLTYMTYGLASLGQKELLFSVKTNGAPTKIIQDPLHFFKQVYQLAETGLFVNNGGITMFGDRDLLGWKGIIYSNLNHKRDLKTGHDYLVALLVSKEELEATSDVGYLRILSMLGEMTRFYPSPFWSDINRHPLPIASVIAKSIVSKIQSIILYSSTVTLENNIICWRLSKNSNVTNKVKDKDKPFVVFPSLEKTANACLTLDMTNKEPAAISPDGSDGSKMGACFLIINPEQPQNDTKLVEDGFYIALNSENWQALWLCLTQEQSLFVSSDTQSMNFSVQWV</sequence>
<gene>
    <name evidence="2" type="ORF">QNI16_26325</name>
</gene>
<dbReference type="RefSeq" id="WP_313984786.1">
    <property type="nucleotide sequence ID" value="NZ_JASJOS010000013.1"/>
</dbReference>
<protein>
    <submittedName>
        <fullName evidence="2">DUF3480 domain-containing protein</fullName>
    </submittedName>
</protein>
<organism evidence="2 3">
    <name type="scientific">Xanthocytophaga flava</name>
    <dbReference type="NCBI Taxonomy" id="3048013"/>
    <lineage>
        <taxon>Bacteria</taxon>
        <taxon>Pseudomonadati</taxon>
        <taxon>Bacteroidota</taxon>
        <taxon>Cytophagia</taxon>
        <taxon>Cytophagales</taxon>
        <taxon>Rhodocytophagaceae</taxon>
        <taxon>Xanthocytophaga</taxon>
    </lineage>
</organism>
<reference evidence="2" key="1">
    <citation type="submission" date="2023-05" db="EMBL/GenBank/DDBJ databases">
        <authorList>
            <person name="Zhang X."/>
        </authorList>
    </citation>
    <scope>NUCLEOTIDE SEQUENCE</scope>
    <source>
        <strain evidence="2">YF14B1</strain>
    </source>
</reference>
<feature type="domain" description="Smad anchor for receptor activation-like C-terminal" evidence="1">
    <location>
        <begin position="136"/>
        <end position="320"/>
    </location>
</feature>
<dbReference type="Pfam" id="PF11979">
    <property type="entry name" value="SARA_C"/>
    <property type="match status" value="1"/>
</dbReference>
<comment type="caution">
    <text evidence="2">The sequence shown here is derived from an EMBL/GenBank/DDBJ whole genome shotgun (WGS) entry which is preliminary data.</text>
</comment>
<accession>A0AAE3QSC0</accession>
<evidence type="ECO:0000313" key="2">
    <source>
        <dbReference type="EMBL" id="MDJ1484041.1"/>
    </source>
</evidence>
<dbReference type="InterPro" id="IPR022557">
    <property type="entry name" value="SARA-like_C"/>
</dbReference>